<feature type="active site" description="Thioimidate intermediate" evidence="13 14">
    <location>
        <position position="303"/>
    </location>
</feature>
<dbReference type="GO" id="GO:0006177">
    <property type="term" value="P:GMP biosynthetic process"/>
    <property type="evidence" value="ECO:0007669"/>
    <property type="project" value="UniProtKB-UniRule"/>
</dbReference>
<evidence type="ECO:0000313" key="22">
    <source>
        <dbReference type="Proteomes" id="UP000264062"/>
    </source>
</evidence>
<dbReference type="Gene3D" id="3.20.20.70">
    <property type="entry name" value="Aldolase class I"/>
    <property type="match status" value="1"/>
</dbReference>
<dbReference type="FunFam" id="3.20.20.70:FF:000003">
    <property type="entry name" value="GMP reductase"/>
    <property type="match status" value="1"/>
</dbReference>
<dbReference type="InterPro" id="IPR013785">
    <property type="entry name" value="Aldolase_TIM"/>
</dbReference>
<evidence type="ECO:0000256" key="14">
    <source>
        <dbReference type="PIRSR" id="PIRSR000130-1"/>
    </source>
</evidence>
<dbReference type="InterPro" id="IPR015875">
    <property type="entry name" value="IMP_DH/GMP_Rdtase_CS"/>
</dbReference>
<evidence type="ECO:0000256" key="10">
    <source>
        <dbReference type="ARBA" id="ARBA00023027"/>
    </source>
</evidence>
<feature type="domain" description="CBS" evidence="20">
    <location>
        <begin position="153"/>
        <end position="210"/>
    </location>
</feature>
<dbReference type="InterPro" id="IPR000644">
    <property type="entry name" value="CBS_dom"/>
</dbReference>
<feature type="binding site" evidence="13">
    <location>
        <position position="465"/>
    </location>
    <ligand>
        <name>K(+)</name>
        <dbReference type="ChEBI" id="CHEBI:29103"/>
        <note>ligand shared between two tetrameric partners</note>
    </ligand>
</feature>
<comment type="pathway">
    <text evidence="13 19">Purine metabolism; XMP biosynthesis via de novo pathway; XMP from IMP: step 1/1.</text>
</comment>
<comment type="similarity">
    <text evidence="2 13 18">Belongs to the IMPDH/GMPR family.</text>
</comment>
<keyword evidence="5" id="KW-0677">Repeat</keyword>
<keyword evidence="4 13" id="KW-0479">Metal-binding</keyword>
<dbReference type="GO" id="GO:0046872">
    <property type="term" value="F:metal ion binding"/>
    <property type="evidence" value="ECO:0007669"/>
    <property type="project" value="UniProtKB-UniRule"/>
</dbReference>
<feature type="binding site" evidence="13">
    <location>
        <begin position="359"/>
        <end position="360"/>
    </location>
    <ligand>
        <name>IMP</name>
        <dbReference type="ChEBI" id="CHEBI:58053"/>
    </ligand>
</feature>
<feature type="active site" description="Proton acceptor" evidence="13 14">
    <location>
        <position position="399"/>
    </location>
</feature>
<accession>A0A350HAR1</accession>
<comment type="function">
    <text evidence="13">Catalyzes the conversion of inosine 5'-phosphate (IMP) to xanthosine 5'-phosphate (XMP), the first committed and rate-limiting step in the de novo synthesis of guanine nucleotides, and therefore plays an important role in the regulation of cell growth.</text>
</comment>
<comment type="caution">
    <text evidence="13">Lacks conserved residue(s) required for the propagation of feature annotation.</text>
</comment>
<feature type="binding site" evidence="13">
    <location>
        <position position="467"/>
    </location>
    <ligand>
        <name>K(+)</name>
        <dbReference type="ChEBI" id="CHEBI:29103"/>
        <note>ligand shared between two tetrameric partners</note>
    </ligand>
</feature>
<proteinExistence type="inferred from homology"/>
<evidence type="ECO:0000256" key="4">
    <source>
        <dbReference type="ARBA" id="ARBA00022723"/>
    </source>
</evidence>
<dbReference type="PROSITE" id="PS00487">
    <property type="entry name" value="IMP_DH_GMP_RED"/>
    <property type="match status" value="1"/>
</dbReference>
<dbReference type="PROSITE" id="PS51371">
    <property type="entry name" value="CBS"/>
    <property type="match status" value="2"/>
</dbReference>
<keyword evidence="6 13" id="KW-0332">GMP biosynthesis</keyword>
<evidence type="ECO:0000256" key="15">
    <source>
        <dbReference type="PIRSR" id="PIRSR000130-3"/>
    </source>
</evidence>
<dbReference type="SUPFAM" id="SSF51412">
    <property type="entry name" value="Inosine monophosphate dehydrogenase (IMPDH)"/>
    <property type="match status" value="1"/>
</dbReference>
<gene>
    <name evidence="13" type="primary">guaB</name>
    <name evidence="21" type="ORF">DCW38_05540</name>
</gene>
<feature type="binding site" evidence="13">
    <location>
        <begin position="383"/>
        <end position="387"/>
    </location>
    <ligand>
        <name>IMP</name>
        <dbReference type="ChEBI" id="CHEBI:58053"/>
    </ligand>
</feature>
<dbReference type="PANTHER" id="PTHR11911">
    <property type="entry name" value="INOSINE-5-MONOPHOSPHATE DEHYDROGENASE RELATED"/>
    <property type="match status" value="1"/>
</dbReference>
<keyword evidence="7 13" id="KW-0658">Purine biosynthesis</keyword>
<evidence type="ECO:0000256" key="7">
    <source>
        <dbReference type="ARBA" id="ARBA00022755"/>
    </source>
</evidence>
<evidence type="ECO:0000256" key="9">
    <source>
        <dbReference type="ARBA" id="ARBA00023002"/>
    </source>
</evidence>
<feature type="binding site" evidence="13">
    <location>
        <begin position="336"/>
        <end position="338"/>
    </location>
    <ligand>
        <name>IMP</name>
        <dbReference type="ChEBI" id="CHEBI:58053"/>
    </ligand>
</feature>
<feature type="binding site" evidence="13">
    <location>
        <position position="301"/>
    </location>
    <ligand>
        <name>IMP</name>
        <dbReference type="ChEBI" id="CHEBI:58053"/>
    </ligand>
</feature>
<evidence type="ECO:0000256" key="12">
    <source>
        <dbReference type="ARBA" id="ARBA00048028"/>
    </source>
</evidence>
<feature type="binding site" description="in other chain" evidence="13 16">
    <location>
        <position position="300"/>
    </location>
    <ligand>
        <name>K(+)</name>
        <dbReference type="ChEBI" id="CHEBI:29103"/>
        <note>ligand shared between two tetrameric partners</note>
    </ligand>
</feature>
<organism evidence="21 22">
    <name type="scientific">candidate division WOR-3 bacterium</name>
    <dbReference type="NCBI Taxonomy" id="2052148"/>
    <lineage>
        <taxon>Bacteria</taxon>
        <taxon>Bacteria division WOR-3</taxon>
    </lineage>
</organism>
<dbReference type="SUPFAM" id="SSF54631">
    <property type="entry name" value="CBS-domain pair"/>
    <property type="match status" value="1"/>
</dbReference>
<evidence type="ECO:0000256" key="17">
    <source>
        <dbReference type="PROSITE-ProRule" id="PRU00703"/>
    </source>
</evidence>
<dbReference type="Pfam" id="PF00478">
    <property type="entry name" value="IMPDH"/>
    <property type="match status" value="1"/>
</dbReference>
<dbReference type="HAMAP" id="MF_01964">
    <property type="entry name" value="IMPDH"/>
    <property type="match status" value="1"/>
</dbReference>
<dbReference type="Pfam" id="PF00571">
    <property type="entry name" value="CBS"/>
    <property type="match status" value="2"/>
</dbReference>
<keyword evidence="9 13" id="KW-0560">Oxidoreductase</keyword>
<comment type="cofactor">
    <cofactor evidence="1 13">
        <name>K(+)</name>
        <dbReference type="ChEBI" id="CHEBI:29103"/>
    </cofactor>
</comment>
<dbReference type="InterPro" id="IPR005990">
    <property type="entry name" value="IMP_DH"/>
</dbReference>
<comment type="catalytic activity">
    <reaction evidence="12 13 19">
        <text>IMP + NAD(+) + H2O = XMP + NADH + H(+)</text>
        <dbReference type="Rhea" id="RHEA:11708"/>
        <dbReference type="ChEBI" id="CHEBI:15377"/>
        <dbReference type="ChEBI" id="CHEBI:15378"/>
        <dbReference type="ChEBI" id="CHEBI:57464"/>
        <dbReference type="ChEBI" id="CHEBI:57540"/>
        <dbReference type="ChEBI" id="CHEBI:57945"/>
        <dbReference type="ChEBI" id="CHEBI:58053"/>
        <dbReference type="EC" id="1.1.1.205"/>
    </reaction>
</comment>
<dbReference type="Proteomes" id="UP000264062">
    <property type="component" value="Unassembled WGS sequence"/>
</dbReference>
<feature type="binding site" description="in other chain" evidence="13 16">
    <location>
        <position position="303"/>
    </location>
    <ligand>
        <name>K(+)</name>
        <dbReference type="ChEBI" id="CHEBI:29103"/>
        <note>ligand shared between two tetrameric partners</note>
    </ligand>
</feature>
<feature type="domain" description="CBS" evidence="20">
    <location>
        <begin position="93"/>
        <end position="149"/>
    </location>
</feature>
<dbReference type="GO" id="GO:0003938">
    <property type="term" value="F:IMP dehydrogenase activity"/>
    <property type="evidence" value="ECO:0007669"/>
    <property type="project" value="UniProtKB-UniRule"/>
</dbReference>
<dbReference type="GO" id="GO:0000166">
    <property type="term" value="F:nucleotide binding"/>
    <property type="evidence" value="ECO:0007669"/>
    <property type="project" value="UniProtKB-UniRule"/>
</dbReference>
<feature type="binding site" evidence="15">
    <location>
        <begin position="247"/>
        <end position="249"/>
    </location>
    <ligand>
        <name>NAD(+)</name>
        <dbReference type="ChEBI" id="CHEBI:57540"/>
    </ligand>
</feature>
<evidence type="ECO:0000256" key="18">
    <source>
        <dbReference type="RuleBase" id="RU003927"/>
    </source>
</evidence>
<feature type="binding site" evidence="13">
    <location>
        <position position="411"/>
    </location>
    <ligand>
        <name>IMP</name>
        <dbReference type="ChEBI" id="CHEBI:58053"/>
    </ligand>
</feature>
<keyword evidence="10 13" id="KW-0520">NAD</keyword>
<comment type="subunit">
    <text evidence="3 13">Homotetramer.</text>
</comment>
<evidence type="ECO:0000256" key="19">
    <source>
        <dbReference type="RuleBase" id="RU003928"/>
    </source>
</evidence>
<feature type="binding site" evidence="13">
    <location>
        <position position="247"/>
    </location>
    <ligand>
        <name>NAD(+)</name>
        <dbReference type="ChEBI" id="CHEBI:57540"/>
    </ligand>
</feature>
<evidence type="ECO:0000259" key="20">
    <source>
        <dbReference type="PROSITE" id="PS51371"/>
    </source>
</evidence>
<evidence type="ECO:0000256" key="1">
    <source>
        <dbReference type="ARBA" id="ARBA00001958"/>
    </source>
</evidence>
<dbReference type="InterPro" id="IPR046342">
    <property type="entry name" value="CBS_dom_sf"/>
</dbReference>
<dbReference type="CDD" id="cd00381">
    <property type="entry name" value="IMPDH"/>
    <property type="match status" value="1"/>
</dbReference>
<feature type="binding site" evidence="13 15">
    <location>
        <begin position="296"/>
        <end position="298"/>
    </location>
    <ligand>
        <name>NAD(+)</name>
        <dbReference type="ChEBI" id="CHEBI:57540"/>
    </ligand>
</feature>
<evidence type="ECO:0000256" key="8">
    <source>
        <dbReference type="ARBA" id="ARBA00022958"/>
    </source>
</evidence>
<dbReference type="EMBL" id="DMZY01000166">
    <property type="protein sequence ID" value="HAV92627.1"/>
    <property type="molecule type" value="Genomic_DNA"/>
</dbReference>
<dbReference type="UniPathway" id="UPA00601">
    <property type="reaction ID" value="UER00295"/>
</dbReference>
<evidence type="ECO:0000256" key="2">
    <source>
        <dbReference type="ARBA" id="ARBA00005502"/>
    </source>
</evidence>
<evidence type="ECO:0000256" key="3">
    <source>
        <dbReference type="ARBA" id="ARBA00011881"/>
    </source>
</evidence>
<feature type="binding site" evidence="13">
    <location>
        <position position="466"/>
    </location>
    <ligand>
        <name>K(+)</name>
        <dbReference type="ChEBI" id="CHEBI:29103"/>
        <note>ligand shared between two tetrameric partners</note>
    </ligand>
</feature>
<evidence type="ECO:0000256" key="11">
    <source>
        <dbReference type="ARBA" id="ARBA00023122"/>
    </source>
</evidence>
<dbReference type="PIRSF" id="PIRSF000130">
    <property type="entry name" value="IMPDH"/>
    <property type="match status" value="1"/>
</dbReference>
<dbReference type="InterPro" id="IPR001093">
    <property type="entry name" value="IMP_DH_GMPRt"/>
</dbReference>
<evidence type="ECO:0000256" key="5">
    <source>
        <dbReference type="ARBA" id="ARBA00022737"/>
    </source>
</evidence>
<dbReference type="EC" id="1.1.1.205" evidence="13 19"/>
<evidence type="ECO:0000256" key="13">
    <source>
        <dbReference type="HAMAP-Rule" id="MF_01964"/>
    </source>
</evidence>
<evidence type="ECO:0000256" key="6">
    <source>
        <dbReference type="ARBA" id="ARBA00022749"/>
    </source>
</evidence>
<dbReference type="SMART" id="SM00116">
    <property type="entry name" value="CBS"/>
    <property type="match status" value="2"/>
</dbReference>
<dbReference type="CDD" id="cd04601">
    <property type="entry name" value="CBS_pair_IMPDH"/>
    <property type="match status" value="1"/>
</dbReference>
<comment type="activity regulation">
    <text evidence="13">Mycophenolic acid (MPA) is a non-competitive inhibitor that prevents formation of the closed enzyme conformation by binding to the same site as the amobile flap. In contrast, mizoribine monophosphate (MZP) is a competitive inhibitor that induces the closed conformation. MPA is a potent inhibitor of mammalian IMPDHs but a poor inhibitor of the bacterial enzymes. MZP is a more potent inhibitor of bacterial IMPDH.</text>
</comment>
<comment type="caution">
    <text evidence="21">The sequence shown here is derived from an EMBL/GenBank/DDBJ whole genome shotgun (WGS) entry which is preliminary data.</text>
</comment>
<protein>
    <recommendedName>
        <fullName evidence="13 19">Inosine-5'-monophosphate dehydrogenase</fullName>
        <shortName evidence="13">IMP dehydrogenase</shortName>
        <shortName evidence="13">IMPD</shortName>
        <shortName evidence="13">IMPDH</shortName>
        <ecNumber evidence="13 19">1.1.1.205</ecNumber>
    </recommendedName>
</protein>
<evidence type="ECO:0000313" key="21">
    <source>
        <dbReference type="EMBL" id="HAV92627.1"/>
    </source>
</evidence>
<dbReference type="PANTHER" id="PTHR11911:SF111">
    <property type="entry name" value="INOSINE-5'-MONOPHOSPHATE DEHYDROGENASE"/>
    <property type="match status" value="1"/>
</dbReference>
<feature type="binding site" description="in other chain" evidence="13 16">
    <location>
        <position position="298"/>
    </location>
    <ligand>
        <name>K(+)</name>
        <dbReference type="ChEBI" id="CHEBI:29103"/>
        <note>ligand shared between two tetrameric partners</note>
    </ligand>
</feature>
<name>A0A350HAR1_UNCW3</name>
<dbReference type="GO" id="GO:0006183">
    <property type="term" value="P:GTP biosynthetic process"/>
    <property type="evidence" value="ECO:0007669"/>
    <property type="project" value="TreeGrafter"/>
</dbReference>
<dbReference type="SMART" id="SM01240">
    <property type="entry name" value="IMPDH"/>
    <property type="match status" value="1"/>
</dbReference>
<dbReference type="AlphaFoldDB" id="A0A350HAR1"/>
<keyword evidence="8 13" id="KW-0630">Potassium</keyword>
<dbReference type="NCBIfam" id="TIGR01302">
    <property type="entry name" value="IMP_dehydrog"/>
    <property type="match status" value="1"/>
</dbReference>
<keyword evidence="11 17" id="KW-0129">CBS domain</keyword>
<evidence type="ECO:0000256" key="16">
    <source>
        <dbReference type="PIRSR" id="PIRSR000130-4"/>
    </source>
</evidence>
<sequence>MEVSMKEGLTFDDVLLVPQHSETVAKDVVLKTMLTKNISLNIPILSSAMDTVTDHRMAIAMAKEGGMGIIHKNMSIEQQAEEVKKVKRYESGMIQEPLRLYPDETLKHAKNLMDEFHVSGLPVVDKDNKLIGILTKRDILFENDYKIKVKERMTSKKLITAKKGINLKKAREIFREERVEKLPIVDENYCLVGLITIRDILNIEEHPNACKDKIGRLRVGAAVGVSKDFLERSEALYKAGVDVLTVDTAHGDSLNVLKAVKELKKRFDLDIIGGNIATAKAAESLLKAGADSIKVGIGPGSICTTRIIAGIGVPQLTAIMEVSQVAKKYGIPFIADGGIVYSGDIVKALAAGASSVMMGGLLAGTEEAPGETLIMDGRKFKVYRGMGSVDAMMAGSKDRYFQEDAQKLVPEGIVARVPYKGSVSEVIFQLVGGIKSGMGYCGAKNIKELQKNAEFIKITHSGVRESHPHNVIISKESPNYEMPK</sequence>
<reference evidence="21 22" key="1">
    <citation type="journal article" date="2018" name="Nat. Biotechnol.">
        <title>A standardized bacterial taxonomy based on genome phylogeny substantially revises the tree of life.</title>
        <authorList>
            <person name="Parks D.H."/>
            <person name="Chuvochina M."/>
            <person name="Waite D.W."/>
            <person name="Rinke C."/>
            <person name="Skarshewski A."/>
            <person name="Chaumeil P.A."/>
            <person name="Hugenholtz P."/>
        </authorList>
    </citation>
    <scope>NUCLEOTIDE SEQUENCE [LARGE SCALE GENOMIC DNA]</scope>
    <source>
        <strain evidence="21">UBA9956</strain>
    </source>
</reference>